<evidence type="ECO:0000313" key="2">
    <source>
        <dbReference type="EMBL" id="RUO41747.1"/>
    </source>
</evidence>
<feature type="signal peptide" evidence="1">
    <location>
        <begin position="1"/>
        <end position="25"/>
    </location>
</feature>
<dbReference type="InterPro" id="IPR011990">
    <property type="entry name" value="TPR-like_helical_dom_sf"/>
</dbReference>
<evidence type="ECO:0008006" key="4">
    <source>
        <dbReference type="Google" id="ProtNLM"/>
    </source>
</evidence>
<accession>A0A7Z6ZUZ2</accession>
<comment type="caution">
    <text evidence="2">The sequence shown here is derived from an EMBL/GenBank/DDBJ whole genome shotgun (WGS) entry which is preliminary data.</text>
</comment>
<evidence type="ECO:0000313" key="3">
    <source>
        <dbReference type="Proteomes" id="UP000287766"/>
    </source>
</evidence>
<feature type="chain" id="PRO_5031341833" description="DUF560 domain-containing protein" evidence="1">
    <location>
        <begin position="26"/>
        <end position="448"/>
    </location>
</feature>
<dbReference type="Proteomes" id="UP000287766">
    <property type="component" value="Unassembled WGS sequence"/>
</dbReference>
<organism evidence="2 3">
    <name type="scientific">Pseudidiomarina aestuarii</name>
    <dbReference type="NCBI Taxonomy" id="624146"/>
    <lineage>
        <taxon>Bacteria</taxon>
        <taxon>Pseudomonadati</taxon>
        <taxon>Pseudomonadota</taxon>
        <taxon>Gammaproteobacteria</taxon>
        <taxon>Alteromonadales</taxon>
        <taxon>Idiomarinaceae</taxon>
        <taxon>Pseudidiomarina</taxon>
    </lineage>
</organism>
<dbReference type="SUPFAM" id="SSF48452">
    <property type="entry name" value="TPR-like"/>
    <property type="match status" value="1"/>
</dbReference>
<reference evidence="3" key="1">
    <citation type="journal article" date="2018" name="Front. Microbiol.">
        <title>Genome-Based Analysis Reveals the Taxonomy and Diversity of the Family Idiomarinaceae.</title>
        <authorList>
            <person name="Liu Y."/>
            <person name="Lai Q."/>
            <person name="Shao Z."/>
        </authorList>
    </citation>
    <scope>NUCLEOTIDE SEQUENCE [LARGE SCALE GENOMIC DNA]</scope>
    <source>
        <strain evidence="3">KYW314</strain>
    </source>
</reference>
<name>A0A7Z6ZUZ2_9GAMM</name>
<sequence>MLLCRNARLAFVVLVACLSSPHLSAQTLQEAIARAQQAAAAGDATTAFSELQSLENNYAGDPEFDYWYGVIALRAGEDSEAILALQRVVAVNAKHAGAHMELVGAHLRQNNVDRAQHHLTIAKSLNPPERAATMIQRYEEAIAERQQRARDGISLVVLGTDVGYDSNYVNYPDTFDLFQGTFLEGIAILEADETAFATLRGSYFRQKPVNDSEYFEVTASGQARVNQADAAGAFNTNIIQLAALYGERVNDRQQFKYGVEASKIWLDEESFRSHIGLQMSYEHQMNDQDLVRATTRLRDFHFKNNRNDYRSGMGEAEWIHKFSAELTGRFRGAAEIERVKNSPTRPGGDATRYYASADFDYQWDDRNKLSMGLIYGRLRYHDPGFAIFNRGQEDIRSDDLVSLRSEWKHNLTRNWQLALSAQYRDQRSSVDFFDLDQSLVQWTVTYAY</sequence>
<dbReference type="AlphaFoldDB" id="A0A7Z6ZUZ2"/>
<dbReference type="RefSeq" id="WP_169930479.1">
    <property type="nucleotide sequence ID" value="NZ_PIPR01000001.1"/>
</dbReference>
<dbReference type="SUPFAM" id="SSF56935">
    <property type="entry name" value="Porins"/>
    <property type="match status" value="1"/>
</dbReference>
<evidence type="ECO:0000256" key="1">
    <source>
        <dbReference type="SAM" id="SignalP"/>
    </source>
</evidence>
<keyword evidence="3" id="KW-1185">Reference proteome</keyword>
<protein>
    <recommendedName>
        <fullName evidence="4">DUF560 domain-containing protein</fullName>
    </recommendedName>
</protein>
<proteinExistence type="predicted"/>
<dbReference type="EMBL" id="PIPR01000001">
    <property type="protein sequence ID" value="RUO41747.1"/>
    <property type="molecule type" value="Genomic_DNA"/>
</dbReference>
<dbReference type="Gene3D" id="1.25.40.10">
    <property type="entry name" value="Tetratricopeptide repeat domain"/>
    <property type="match status" value="1"/>
</dbReference>
<keyword evidence="1" id="KW-0732">Signal</keyword>
<gene>
    <name evidence="2" type="ORF">CWE22_06210</name>
</gene>